<gene>
    <name evidence="13" type="ORF">J2W68_003069</name>
</gene>
<evidence type="ECO:0000256" key="10">
    <source>
        <dbReference type="SAM" id="SignalP"/>
    </source>
</evidence>
<evidence type="ECO:0000256" key="9">
    <source>
        <dbReference type="RuleBase" id="RU003357"/>
    </source>
</evidence>
<dbReference type="InterPro" id="IPR010104">
    <property type="entry name" value="TonB_rcpt_bac"/>
</dbReference>
<evidence type="ECO:0000256" key="8">
    <source>
        <dbReference type="PROSITE-ProRule" id="PRU01360"/>
    </source>
</evidence>
<name>A0ABU1XZX3_9GAMM</name>
<dbReference type="Gene3D" id="2.40.170.20">
    <property type="entry name" value="TonB-dependent receptor, beta-barrel domain"/>
    <property type="match status" value="2"/>
</dbReference>
<evidence type="ECO:0000256" key="2">
    <source>
        <dbReference type="ARBA" id="ARBA00022448"/>
    </source>
</evidence>
<proteinExistence type="inferred from homology"/>
<evidence type="ECO:0000256" key="6">
    <source>
        <dbReference type="ARBA" id="ARBA00023136"/>
    </source>
</evidence>
<reference evidence="13 14" key="1">
    <citation type="submission" date="2023-07" db="EMBL/GenBank/DDBJ databases">
        <title>Sorghum-associated microbial communities from plants grown in Nebraska, USA.</title>
        <authorList>
            <person name="Schachtman D."/>
        </authorList>
    </citation>
    <scope>NUCLEOTIDE SEQUENCE [LARGE SCALE GENOMIC DNA]</scope>
    <source>
        <strain evidence="13 14">4099</strain>
    </source>
</reference>
<protein>
    <submittedName>
        <fullName evidence="13">TonB-dependent receptor</fullName>
    </submittedName>
</protein>
<keyword evidence="4 8" id="KW-0812">Transmembrane</keyword>
<dbReference type="PANTHER" id="PTHR40980:SF3">
    <property type="entry name" value="TONB-DEPENDENT RECEPTOR-LIKE BETA-BARREL DOMAIN-CONTAINING PROTEIN"/>
    <property type="match status" value="1"/>
</dbReference>
<evidence type="ECO:0000259" key="12">
    <source>
        <dbReference type="Pfam" id="PF07715"/>
    </source>
</evidence>
<dbReference type="RefSeq" id="WP_310237427.1">
    <property type="nucleotide sequence ID" value="NZ_JAVDWO010000014.1"/>
</dbReference>
<evidence type="ECO:0000256" key="7">
    <source>
        <dbReference type="ARBA" id="ARBA00023237"/>
    </source>
</evidence>
<dbReference type="EMBL" id="JAVDWO010000014">
    <property type="protein sequence ID" value="MDR7194324.1"/>
    <property type="molecule type" value="Genomic_DNA"/>
</dbReference>
<comment type="subcellular location">
    <subcellularLocation>
        <location evidence="1 8">Cell outer membrane</location>
        <topology evidence="1 8">Multi-pass membrane protein</topology>
    </subcellularLocation>
</comment>
<keyword evidence="14" id="KW-1185">Reference proteome</keyword>
<feature type="domain" description="TonB-dependent receptor-like beta-barrel" evidence="11">
    <location>
        <begin position="488"/>
        <end position="1010"/>
    </location>
</feature>
<dbReference type="PROSITE" id="PS52016">
    <property type="entry name" value="TONB_DEPENDENT_REC_3"/>
    <property type="match status" value="1"/>
</dbReference>
<comment type="similarity">
    <text evidence="8 9">Belongs to the TonB-dependent receptor family.</text>
</comment>
<dbReference type="InterPro" id="IPR000531">
    <property type="entry name" value="Beta-barrel_TonB"/>
</dbReference>
<keyword evidence="13" id="KW-0675">Receptor</keyword>
<dbReference type="CDD" id="cd01347">
    <property type="entry name" value="ligand_gated_channel"/>
    <property type="match status" value="1"/>
</dbReference>
<dbReference type="NCBIfam" id="TIGR01782">
    <property type="entry name" value="TonB-Xanth-Caul"/>
    <property type="match status" value="1"/>
</dbReference>
<dbReference type="Pfam" id="PF07715">
    <property type="entry name" value="Plug"/>
    <property type="match status" value="1"/>
</dbReference>
<comment type="caution">
    <text evidence="13">The sequence shown here is derived from an EMBL/GenBank/DDBJ whole genome shotgun (WGS) entry which is preliminary data.</text>
</comment>
<feature type="signal peptide" evidence="10">
    <location>
        <begin position="1"/>
        <end position="29"/>
    </location>
</feature>
<dbReference type="Pfam" id="PF00593">
    <property type="entry name" value="TonB_dep_Rec_b-barrel"/>
    <property type="match status" value="1"/>
</dbReference>
<evidence type="ECO:0000313" key="14">
    <source>
        <dbReference type="Proteomes" id="UP001256588"/>
    </source>
</evidence>
<dbReference type="InterPro" id="IPR037066">
    <property type="entry name" value="Plug_dom_sf"/>
</dbReference>
<dbReference type="Proteomes" id="UP001256588">
    <property type="component" value="Unassembled WGS sequence"/>
</dbReference>
<dbReference type="InterPro" id="IPR039426">
    <property type="entry name" value="TonB-dep_rcpt-like"/>
</dbReference>
<keyword evidence="7 8" id="KW-0998">Cell outer membrane</keyword>
<evidence type="ECO:0000313" key="13">
    <source>
        <dbReference type="EMBL" id="MDR7194324.1"/>
    </source>
</evidence>
<evidence type="ECO:0000256" key="4">
    <source>
        <dbReference type="ARBA" id="ARBA00022692"/>
    </source>
</evidence>
<feature type="domain" description="TonB-dependent receptor plug" evidence="12">
    <location>
        <begin position="63"/>
        <end position="170"/>
    </location>
</feature>
<keyword evidence="3 8" id="KW-1134">Transmembrane beta strand</keyword>
<keyword evidence="6 8" id="KW-0472">Membrane</keyword>
<dbReference type="SUPFAM" id="SSF56935">
    <property type="entry name" value="Porins"/>
    <property type="match status" value="1"/>
</dbReference>
<feature type="chain" id="PRO_5046628748" evidence="10">
    <location>
        <begin position="30"/>
        <end position="1044"/>
    </location>
</feature>
<evidence type="ECO:0000256" key="1">
    <source>
        <dbReference type="ARBA" id="ARBA00004571"/>
    </source>
</evidence>
<dbReference type="Gene3D" id="2.170.130.10">
    <property type="entry name" value="TonB-dependent receptor, plug domain"/>
    <property type="match status" value="1"/>
</dbReference>
<evidence type="ECO:0000256" key="3">
    <source>
        <dbReference type="ARBA" id="ARBA00022452"/>
    </source>
</evidence>
<dbReference type="InterPro" id="IPR012910">
    <property type="entry name" value="Plug_dom"/>
</dbReference>
<sequence length="1044" mass="115281">MDRIREWRKTPVTLLAASIAVALSSPVMAQQSAEQERAVDMAAVTVTGYRESLQKSLDEKRYSVEQVDAIFAEDIGKFPDQNLAESLQRVAGISIDREGGEGQRISVRGLGSDFTRVRLNGLEALATAGSGSAGVNRSRGFDFNTFASELFSQVKVNKTQSAQMDEGSLGSTVDLRGARPFDFDGFRASASGQLGYNELSEENDPRVSGLVSNTWADGRVGALLSASYSERTIFEEGYNPVRWEHGNHRNSNQSNANNNGTYGFCSPAGYDPQTPRNPIGNELTDPSSNNGYGTWGIDANNCGTGVPRPEGSQANIDAYETATNAWIPRYPRYIRTKHEIERLGVTAALQFRVSDDTLLSFDAMYSKLDKDQREDSLGANLHRTGNLGGKTQIVVREAQVDDRNRLQYGVFDNVDFRTESSQIEESTEFKQFSLQLEHRFNDAVRLDATIGHSTSDYSRPVFSMVSFDNSNLDGFVLDMRDNPNMPSMTFPFDASDPNAWSWLGYGSVPVNSNGTARGGNISEVRLNPNYVENAFDTAKVDLSFDLNPTFTFRTGLAYKDYDMRSEEYRHISYGRLPQALPDGIDVGDLSTTLDGFGKNLSGNVPGSWLIPDFDRISELLNINSNADNGVLGGDYRLAGIGHFGSSNNNFAVNERTMATYAQLDFNTDLLGRALRGNVGARLVKTQITASGWAPCPAGNEANCQSFLGVASATSDPGERLLIESVVNHNYTDVLPSLNLSWDVADSVVVRFGAAKTMARPTLTYMSPSVSGGPSNFFDDGRYYSINLGNPKLDPFRSTNYDLSAEWYFGEGALLSAAVFYKDIDSYVQRTRLLSNWADLGYSLDLLPPGFTADTIFNVQSYYNTPGGPLKGWELGYQQPFTFLSGFWSNFGVQMNYTHVDSDIEYFFSTAANSNTTIVTNVTDNQLVNLSPNSYNATLYYDDGKFSARVSTSYRDGYIGEVLSQENVYDLDGNEFATADVTGKRSVRNVDFNMSYAVTDKLSLTLEAINLLDTEDQRYVDSDLMLPDRYTTTGRQYYVGARYRF</sequence>
<keyword evidence="2 8" id="KW-0813">Transport</keyword>
<evidence type="ECO:0000256" key="5">
    <source>
        <dbReference type="ARBA" id="ARBA00023077"/>
    </source>
</evidence>
<dbReference type="PANTHER" id="PTHR40980">
    <property type="entry name" value="PLUG DOMAIN-CONTAINING PROTEIN"/>
    <property type="match status" value="1"/>
</dbReference>
<evidence type="ECO:0000259" key="11">
    <source>
        <dbReference type="Pfam" id="PF00593"/>
    </source>
</evidence>
<dbReference type="InterPro" id="IPR036942">
    <property type="entry name" value="Beta-barrel_TonB_sf"/>
</dbReference>
<accession>A0ABU1XZX3</accession>
<organism evidence="13 14">
    <name type="scientific">Luteimonas terrae</name>
    <dbReference type="NCBI Taxonomy" id="1530191"/>
    <lineage>
        <taxon>Bacteria</taxon>
        <taxon>Pseudomonadati</taxon>
        <taxon>Pseudomonadota</taxon>
        <taxon>Gammaproteobacteria</taxon>
        <taxon>Lysobacterales</taxon>
        <taxon>Lysobacteraceae</taxon>
        <taxon>Luteimonas</taxon>
    </lineage>
</organism>
<keyword evidence="10" id="KW-0732">Signal</keyword>
<keyword evidence="5 9" id="KW-0798">TonB box</keyword>